<name>A0A8J6PFY8_9FLAO</name>
<dbReference type="GO" id="GO:1904680">
    <property type="term" value="F:peptide transmembrane transporter activity"/>
    <property type="evidence" value="ECO:0007669"/>
    <property type="project" value="TreeGrafter"/>
</dbReference>
<dbReference type="SUPFAM" id="SSF53850">
    <property type="entry name" value="Periplasmic binding protein-like II"/>
    <property type="match status" value="1"/>
</dbReference>
<dbReference type="GO" id="GO:0043190">
    <property type="term" value="C:ATP-binding cassette (ABC) transporter complex"/>
    <property type="evidence" value="ECO:0007669"/>
    <property type="project" value="InterPro"/>
</dbReference>
<evidence type="ECO:0000256" key="3">
    <source>
        <dbReference type="ARBA" id="ARBA00022448"/>
    </source>
</evidence>
<dbReference type="PIRSF" id="PIRSF002741">
    <property type="entry name" value="MppA"/>
    <property type="match status" value="1"/>
</dbReference>
<evidence type="ECO:0000256" key="4">
    <source>
        <dbReference type="ARBA" id="ARBA00022729"/>
    </source>
</evidence>
<dbReference type="CDD" id="cd08504">
    <property type="entry name" value="PBP2_OppA"/>
    <property type="match status" value="1"/>
</dbReference>
<evidence type="ECO:0000313" key="6">
    <source>
        <dbReference type="EMBL" id="MBC9813775.1"/>
    </source>
</evidence>
<dbReference type="PANTHER" id="PTHR30290">
    <property type="entry name" value="PERIPLASMIC BINDING COMPONENT OF ABC TRANSPORTER"/>
    <property type="match status" value="1"/>
</dbReference>
<proteinExistence type="inferred from homology"/>
<dbReference type="Proteomes" id="UP000652681">
    <property type="component" value="Unassembled WGS sequence"/>
</dbReference>
<evidence type="ECO:0000256" key="1">
    <source>
        <dbReference type="ARBA" id="ARBA00004196"/>
    </source>
</evidence>
<keyword evidence="3" id="KW-0813">Transport</keyword>
<reference evidence="6" key="1">
    <citation type="submission" date="2020-09" db="EMBL/GenBank/DDBJ databases">
        <title>Taishania pollutisoli gen. nov., sp. nov., Isolated from Tetrabromobisphenol A-Contaminated Soil.</title>
        <authorList>
            <person name="Chen Q."/>
        </authorList>
    </citation>
    <scope>NUCLEOTIDE SEQUENCE</scope>
    <source>
        <strain evidence="6">CZZ-1</strain>
    </source>
</reference>
<protein>
    <submittedName>
        <fullName evidence="6">Peptide ABC transporter substrate-binding protein</fullName>
    </submittedName>
</protein>
<feature type="domain" description="Solute-binding protein family 5" evidence="5">
    <location>
        <begin position="71"/>
        <end position="473"/>
    </location>
</feature>
<dbReference type="Gene3D" id="3.40.190.10">
    <property type="entry name" value="Periplasmic binding protein-like II"/>
    <property type="match status" value="1"/>
</dbReference>
<evidence type="ECO:0000259" key="5">
    <source>
        <dbReference type="Pfam" id="PF00496"/>
    </source>
</evidence>
<comment type="subcellular location">
    <subcellularLocation>
        <location evidence="1">Cell envelope</location>
    </subcellularLocation>
</comment>
<keyword evidence="4" id="KW-0732">Signal</keyword>
<gene>
    <name evidence="6" type="ORF">H9Y05_14970</name>
</gene>
<keyword evidence="7" id="KW-1185">Reference proteome</keyword>
<dbReference type="Gene3D" id="3.90.76.10">
    <property type="entry name" value="Dipeptide-binding Protein, Domain 1"/>
    <property type="match status" value="1"/>
</dbReference>
<dbReference type="RefSeq" id="WP_163492917.1">
    <property type="nucleotide sequence ID" value="NZ_JACVEL010000015.1"/>
</dbReference>
<dbReference type="GO" id="GO:0030288">
    <property type="term" value="C:outer membrane-bounded periplasmic space"/>
    <property type="evidence" value="ECO:0007669"/>
    <property type="project" value="UniProtKB-ARBA"/>
</dbReference>
<sequence length="578" mass="66041">MNKIYFLLIAILLLGCSGKRGTSEHQGGTIRMCLETEPMTYLTYEISDYYSATVFGQVMEGLVSIDPSTLKIKNQIASSSTVSDDGTVYTFHIREDVYFHPHETFKNDNERKLTPADIVATFELICSPTKSNTESVAYGHLLKGTVKGVQEFYEKKTKKIEGIKVKGHTVEITLDEKDDNFLYKLAQIQLAIHAKEIIDANKVTDVIGTGPFIFDNYQSGEVPQILLSRNEDYYEADEQGDQLPYLDSIKFVIQNRKLDQLDMFENKQIDMILALPTSKITKMVEGRLSDFNSTPPSLMLNKNALLHTHFYSFNMEEPRFQNIKVRQAFNYAVDRERIGREVLKNQYDELGYYGIVPPISQTFRGYDFKAVRDAGYTYNPEKARKLLAEAGYPNGKDFGTVNLRFNIGDINSAVADEFAQQIFQVLGINVNIDGSDFEQLTNDAIDGKGDMFKSSWIADYPNPENFLNNFQSGNIPDKEQNKTGLNFSKYNNPLFDNLLDEAKKESNVGKKMKLYTKAETELMKNPPIIPLWYSGDLQIVHSYVRNLHFNSLSLFNFKKVYLKPWTAEEYQKEIAQKK</sequence>
<dbReference type="PROSITE" id="PS51257">
    <property type="entry name" value="PROKAR_LIPOPROTEIN"/>
    <property type="match status" value="1"/>
</dbReference>
<dbReference type="InterPro" id="IPR039424">
    <property type="entry name" value="SBP_5"/>
</dbReference>
<dbReference type="Gene3D" id="3.10.105.10">
    <property type="entry name" value="Dipeptide-binding Protein, Domain 3"/>
    <property type="match status" value="1"/>
</dbReference>
<comment type="caution">
    <text evidence="6">The sequence shown here is derived from an EMBL/GenBank/DDBJ whole genome shotgun (WGS) entry which is preliminary data.</text>
</comment>
<dbReference type="GO" id="GO:0015833">
    <property type="term" value="P:peptide transport"/>
    <property type="evidence" value="ECO:0007669"/>
    <property type="project" value="TreeGrafter"/>
</dbReference>
<organism evidence="6 7">
    <name type="scientific">Taishania pollutisoli</name>
    <dbReference type="NCBI Taxonomy" id="2766479"/>
    <lineage>
        <taxon>Bacteria</taxon>
        <taxon>Pseudomonadati</taxon>
        <taxon>Bacteroidota</taxon>
        <taxon>Flavobacteriia</taxon>
        <taxon>Flavobacteriales</taxon>
        <taxon>Crocinitomicaceae</taxon>
        <taxon>Taishania</taxon>
    </lineage>
</organism>
<dbReference type="InterPro" id="IPR000914">
    <property type="entry name" value="SBP_5_dom"/>
</dbReference>
<accession>A0A8J6PFY8</accession>
<comment type="similarity">
    <text evidence="2">Belongs to the bacterial solute-binding protein 5 family.</text>
</comment>
<evidence type="ECO:0000256" key="2">
    <source>
        <dbReference type="ARBA" id="ARBA00005695"/>
    </source>
</evidence>
<dbReference type="InterPro" id="IPR030678">
    <property type="entry name" value="Peptide/Ni-bd"/>
</dbReference>
<dbReference type="EMBL" id="JACVEL010000015">
    <property type="protein sequence ID" value="MBC9813775.1"/>
    <property type="molecule type" value="Genomic_DNA"/>
</dbReference>
<dbReference type="Pfam" id="PF00496">
    <property type="entry name" value="SBP_bac_5"/>
    <property type="match status" value="1"/>
</dbReference>
<dbReference type="PANTHER" id="PTHR30290:SF10">
    <property type="entry name" value="PERIPLASMIC OLIGOPEPTIDE-BINDING PROTEIN-RELATED"/>
    <property type="match status" value="1"/>
</dbReference>
<evidence type="ECO:0000313" key="7">
    <source>
        <dbReference type="Proteomes" id="UP000652681"/>
    </source>
</evidence>
<dbReference type="AlphaFoldDB" id="A0A8J6PFY8"/>